<dbReference type="Proteomes" id="UP001054252">
    <property type="component" value="Unassembled WGS sequence"/>
</dbReference>
<dbReference type="AlphaFoldDB" id="A0AAV5KTR2"/>
<evidence type="ECO:0000313" key="2">
    <source>
        <dbReference type="Proteomes" id="UP001054252"/>
    </source>
</evidence>
<name>A0AAV5KTR2_9ROSI</name>
<comment type="caution">
    <text evidence="1">The sequence shown here is derived from an EMBL/GenBank/DDBJ whole genome shotgun (WGS) entry which is preliminary data.</text>
</comment>
<organism evidence="1 2">
    <name type="scientific">Rubroshorea leprosula</name>
    <dbReference type="NCBI Taxonomy" id="152421"/>
    <lineage>
        <taxon>Eukaryota</taxon>
        <taxon>Viridiplantae</taxon>
        <taxon>Streptophyta</taxon>
        <taxon>Embryophyta</taxon>
        <taxon>Tracheophyta</taxon>
        <taxon>Spermatophyta</taxon>
        <taxon>Magnoliopsida</taxon>
        <taxon>eudicotyledons</taxon>
        <taxon>Gunneridae</taxon>
        <taxon>Pentapetalae</taxon>
        <taxon>rosids</taxon>
        <taxon>malvids</taxon>
        <taxon>Malvales</taxon>
        <taxon>Dipterocarpaceae</taxon>
        <taxon>Rubroshorea</taxon>
    </lineage>
</organism>
<keyword evidence="2" id="KW-1185">Reference proteome</keyword>
<sequence length="35" mass="3902">MVSYCGIISFEPCAFVGLFHKMHGVFRTSDLSYGT</sequence>
<dbReference type="EMBL" id="BPVZ01000078">
    <property type="protein sequence ID" value="GKV27963.1"/>
    <property type="molecule type" value="Genomic_DNA"/>
</dbReference>
<evidence type="ECO:0000313" key="1">
    <source>
        <dbReference type="EMBL" id="GKV27963.1"/>
    </source>
</evidence>
<reference evidence="1 2" key="1">
    <citation type="journal article" date="2021" name="Commun. Biol.">
        <title>The genome of Shorea leprosula (Dipterocarpaceae) highlights the ecological relevance of drought in aseasonal tropical rainforests.</title>
        <authorList>
            <person name="Ng K.K.S."/>
            <person name="Kobayashi M.J."/>
            <person name="Fawcett J.A."/>
            <person name="Hatakeyama M."/>
            <person name="Paape T."/>
            <person name="Ng C.H."/>
            <person name="Ang C.C."/>
            <person name="Tnah L.H."/>
            <person name="Lee C.T."/>
            <person name="Nishiyama T."/>
            <person name="Sese J."/>
            <person name="O'Brien M.J."/>
            <person name="Copetti D."/>
            <person name="Mohd Noor M.I."/>
            <person name="Ong R.C."/>
            <person name="Putra M."/>
            <person name="Sireger I.Z."/>
            <person name="Indrioko S."/>
            <person name="Kosugi Y."/>
            <person name="Izuno A."/>
            <person name="Isagi Y."/>
            <person name="Lee S.L."/>
            <person name="Shimizu K.K."/>
        </authorList>
    </citation>
    <scope>NUCLEOTIDE SEQUENCE [LARGE SCALE GENOMIC DNA]</scope>
    <source>
        <strain evidence="1">214</strain>
    </source>
</reference>
<proteinExistence type="predicted"/>
<accession>A0AAV5KTR2</accession>
<protein>
    <submittedName>
        <fullName evidence="1">Uncharacterized protein</fullName>
    </submittedName>
</protein>
<gene>
    <name evidence="1" type="ORF">SLEP1_g37073</name>
</gene>